<sequence length="672" mass="78356">MSQPASDSNGLAKAREYILNCAFLNQLSAGNKNINRLIIERAEEYRMMEHNVRYLTEYRYTTMKKLLDELAILLVARSDEAVAIAVTHLSKRNITLTAAINSGEDVETVYPADQEVFMEGYSHWVCERVEKHAATIFRLAHEFIATEDLDAQFDVQCQFRLVQVEYNIIKISDQFDRIQEFLDDICPLKPYCFTAEDFEQALPSGSEQYYVDPFPSYENARDFILAKRLRSIYLEWKDSSPRVTAILLGREKTDICRLSYRNLHIWHELIKCAFTNTRLALIRIHELKSEGKETEYWDMLRVLCTYFDYIDTFVNHSSVFRTYAGIITKLAAQHKQNRQPQTEASNQENAETLNSSDFREAKEERKDEKPESRKAQMKARQAFRQMFFDPKSMLYNFRHKNTNKPDNNGRRSEQTAEKPRPRDTKPIYPTFKTKNEFFQRCHLLAMTYRRPDRFLSYADSARGLTRRKTKLNVIRPDKKLAESRPGQKLEDFLHRFFHLDDLTEDEISVKVQSFLNFLSAVIPDTQAYRHLLSTLNHGQPVFPTFYHAELILLPHLSPYTLGYPYVGVSRPPCVVCEHLIIKQRRLEVREGSGKVYPLSFPEGISEGDKHLIYRNIKDLTARIVNDICTAQRKRRQNYPGASQAGVNEKSPDEYPEKVPATTNVEHVKKGQY</sequence>
<feature type="region of interest" description="Disordered" evidence="1">
    <location>
        <begin position="335"/>
        <end position="379"/>
    </location>
</feature>
<feature type="region of interest" description="Disordered" evidence="1">
    <location>
        <begin position="635"/>
        <end position="672"/>
    </location>
</feature>
<dbReference type="GO" id="GO:0008270">
    <property type="term" value="F:zinc ion binding"/>
    <property type="evidence" value="ECO:0007669"/>
    <property type="project" value="InterPro"/>
</dbReference>
<dbReference type="InterPro" id="IPR016192">
    <property type="entry name" value="APOBEC/CMP_deaminase_Zn-bd"/>
</dbReference>
<feature type="compositionally biased region" description="Basic and acidic residues" evidence="1">
    <location>
        <begin position="357"/>
        <end position="374"/>
    </location>
</feature>
<accession>A0AAN8MU49</accession>
<comment type="caution">
    <text evidence="2">The sequence shown here is derived from an EMBL/GenBank/DDBJ whole genome shotgun (WGS) entry which is preliminary data.</text>
</comment>
<proteinExistence type="predicted"/>
<dbReference type="Proteomes" id="UP001313282">
    <property type="component" value="Unassembled WGS sequence"/>
</dbReference>
<name>A0AAN8MU49_9PEZI</name>
<feature type="compositionally biased region" description="Polar residues" evidence="1">
    <location>
        <begin position="338"/>
        <end position="356"/>
    </location>
</feature>
<reference evidence="2 3" key="1">
    <citation type="submission" date="2019-10" db="EMBL/GenBank/DDBJ databases">
        <authorList>
            <person name="Palmer J.M."/>
        </authorList>
    </citation>
    <scope>NUCLEOTIDE SEQUENCE [LARGE SCALE GENOMIC DNA]</scope>
    <source>
        <strain evidence="2 3">TWF718</strain>
    </source>
</reference>
<dbReference type="GO" id="GO:0019239">
    <property type="term" value="F:deaminase activity"/>
    <property type="evidence" value="ECO:0007669"/>
    <property type="project" value="UniProtKB-ARBA"/>
</dbReference>
<evidence type="ECO:0000256" key="1">
    <source>
        <dbReference type="SAM" id="MobiDB-lite"/>
    </source>
</evidence>
<feature type="region of interest" description="Disordered" evidence="1">
    <location>
        <begin position="397"/>
        <end position="428"/>
    </location>
</feature>
<protein>
    <submittedName>
        <fullName evidence="2">Uncharacterized protein</fullName>
    </submittedName>
</protein>
<keyword evidence="3" id="KW-1185">Reference proteome</keyword>
<dbReference type="AlphaFoldDB" id="A0AAN8MU49"/>
<dbReference type="InterPro" id="IPR027796">
    <property type="entry name" value="OTT_1508_deam-like"/>
</dbReference>
<evidence type="ECO:0000313" key="2">
    <source>
        <dbReference type="EMBL" id="KAK6337086.1"/>
    </source>
</evidence>
<dbReference type="Pfam" id="PF14441">
    <property type="entry name" value="OTT_1508_deam"/>
    <property type="match status" value="1"/>
</dbReference>
<gene>
    <name evidence="2" type="ORF">TWF718_009872</name>
</gene>
<dbReference type="EMBL" id="JAVHNR010000007">
    <property type="protein sequence ID" value="KAK6337086.1"/>
    <property type="molecule type" value="Genomic_DNA"/>
</dbReference>
<dbReference type="PROSITE" id="PS00903">
    <property type="entry name" value="CYT_DCMP_DEAMINASES_1"/>
    <property type="match status" value="1"/>
</dbReference>
<evidence type="ECO:0000313" key="3">
    <source>
        <dbReference type="Proteomes" id="UP001313282"/>
    </source>
</evidence>
<organism evidence="2 3">
    <name type="scientific">Orbilia javanica</name>
    <dbReference type="NCBI Taxonomy" id="47235"/>
    <lineage>
        <taxon>Eukaryota</taxon>
        <taxon>Fungi</taxon>
        <taxon>Dikarya</taxon>
        <taxon>Ascomycota</taxon>
        <taxon>Pezizomycotina</taxon>
        <taxon>Orbiliomycetes</taxon>
        <taxon>Orbiliales</taxon>
        <taxon>Orbiliaceae</taxon>
        <taxon>Orbilia</taxon>
    </lineage>
</organism>
<feature type="compositionally biased region" description="Basic and acidic residues" evidence="1">
    <location>
        <begin position="407"/>
        <end position="425"/>
    </location>
</feature>